<dbReference type="InterPro" id="IPR004875">
    <property type="entry name" value="DDE_SF_endonuclease_dom"/>
</dbReference>
<dbReference type="GO" id="GO:0005634">
    <property type="term" value="C:nucleus"/>
    <property type="evidence" value="ECO:0007669"/>
    <property type="project" value="UniProtKB-SubCell"/>
</dbReference>
<dbReference type="InterPro" id="IPR009057">
    <property type="entry name" value="Homeodomain-like_sf"/>
</dbReference>
<name>A0AAU9U320_EUPED</name>
<keyword evidence="3 4" id="KW-0539">Nucleus</keyword>
<comment type="caution">
    <text evidence="9">The sequence shown here is derived from an EMBL/GenBank/DDBJ whole genome shotgun (WGS) entry which is preliminary data.</text>
</comment>
<dbReference type="SUPFAM" id="SSF57903">
    <property type="entry name" value="FYVE/PHD zinc finger"/>
    <property type="match status" value="1"/>
</dbReference>
<dbReference type="PROSITE" id="PS50960">
    <property type="entry name" value="HTH_PSQ"/>
    <property type="match status" value="1"/>
</dbReference>
<organism evidence="9 10">
    <name type="scientific">Euphydryas editha</name>
    <name type="common">Edith's checkerspot</name>
    <dbReference type="NCBI Taxonomy" id="104508"/>
    <lineage>
        <taxon>Eukaryota</taxon>
        <taxon>Metazoa</taxon>
        <taxon>Ecdysozoa</taxon>
        <taxon>Arthropoda</taxon>
        <taxon>Hexapoda</taxon>
        <taxon>Insecta</taxon>
        <taxon>Pterygota</taxon>
        <taxon>Neoptera</taxon>
        <taxon>Endopterygota</taxon>
        <taxon>Lepidoptera</taxon>
        <taxon>Glossata</taxon>
        <taxon>Ditrysia</taxon>
        <taxon>Papilionoidea</taxon>
        <taxon>Nymphalidae</taxon>
        <taxon>Nymphalinae</taxon>
        <taxon>Euphydryas</taxon>
    </lineage>
</organism>
<keyword evidence="10" id="KW-1185">Reference proteome</keyword>
<dbReference type="PROSITE" id="PS50835">
    <property type="entry name" value="IG_LIKE"/>
    <property type="match status" value="1"/>
</dbReference>
<feature type="domain" description="HTH psq-type" evidence="7">
    <location>
        <begin position="1"/>
        <end position="50"/>
    </location>
</feature>
<feature type="domain" description="Ig-like" evidence="6">
    <location>
        <begin position="202"/>
        <end position="302"/>
    </location>
</feature>
<evidence type="ECO:0000259" key="8">
    <source>
        <dbReference type="PROSITE" id="PS51253"/>
    </source>
</evidence>
<evidence type="ECO:0000256" key="1">
    <source>
        <dbReference type="ARBA" id="ARBA00004123"/>
    </source>
</evidence>
<feature type="compositionally biased region" description="Basic residues" evidence="5">
    <location>
        <begin position="313"/>
        <end position="333"/>
    </location>
</feature>
<feature type="compositionally biased region" description="Basic residues" evidence="5">
    <location>
        <begin position="340"/>
        <end position="349"/>
    </location>
</feature>
<dbReference type="InterPro" id="IPR013083">
    <property type="entry name" value="Znf_RING/FYVE/PHD"/>
</dbReference>
<gene>
    <name evidence="9" type="ORF">EEDITHA_LOCUS7953</name>
</gene>
<protein>
    <recommendedName>
        <fullName evidence="11">HTH CENPB-type domain-containing protein</fullName>
    </recommendedName>
</protein>
<dbReference type="GO" id="GO:0003677">
    <property type="term" value="F:DNA binding"/>
    <property type="evidence" value="ECO:0007669"/>
    <property type="project" value="UniProtKB-UniRule"/>
</dbReference>
<dbReference type="InterPro" id="IPR050863">
    <property type="entry name" value="CenT-Element_Derived"/>
</dbReference>
<dbReference type="PANTHER" id="PTHR19303">
    <property type="entry name" value="TRANSPOSON"/>
    <property type="match status" value="1"/>
</dbReference>
<dbReference type="Pfam" id="PF03221">
    <property type="entry name" value="HTH_Tnp_Tc5"/>
    <property type="match status" value="1"/>
</dbReference>
<dbReference type="PROSITE" id="PS51253">
    <property type="entry name" value="HTH_CENPB"/>
    <property type="match status" value="1"/>
</dbReference>
<evidence type="ECO:0000313" key="9">
    <source>
        <dbReference type="EMBL" id="CAH2092167.1"/>
    </source>
</evidence>
<evidence type="ECO:0000256" key="2">
    <source>
        <dbReference type="ARBA" id="ARBA00023125"/>
    </source>
</evidence>
<dbReference type="InterPro" id="IPR006600">
    <property type="entry name" value="HTH_CenpB_DNA-bd_dom"/>
</dbReference>
<accession>A0AAU9U320</accession>
<keyword evidence="2 4" id="KW-0238">DNA-binding</keyword>
<sequence>MPKRKLWDPEAMKKAVEAVRTKEMGYKKAVKLFNVPRATLKDYVKKSDKPIEDIVSAKMGRKPILPVELEEELVGYCLQMEKNYYGVTASDLKRMAFQLAIRNNIPHPFSLTKKKAGKKWMKLFMARHPNLSFRQPQSLSRARVQGFTAENVKSFFAILKPELQKINFNPNKIFNVDETGISIVQHKVRKIITAKASGQFIPPLMVFPRKNMKAELLDGAPPGTIGGCHPSGWIQPELFTKWLRHFVSIVKPSKEDPVVLVLDGHYSHTRNLDVIDIGRDNGVSIICLPPHSTDHMQPLDVSFIYSFTAQTRNNRRGKEKKRNSRKKRVRNLKKNTTGSNKKRTKKRLKNGSSGEDTSDEEPILVSFDEEDSDDNDAECLVCQKFFSQDTKGEKWIRCTKCFQWMHEDCVENPGVNFTCAFCFEN</sequence>
<evidence type="ECO:0000256" key="4">
    <source>
        <dbReference type="PROSITE-ProRule" id="PRU00320"/>
    </source>
</evidence>
<dbReference type="SUPFAM" id="SSF46689">
    <property type="entry name" value="Homeodomain-like"/>
    <property type="match status" value="1"/>
</dbReference>
<evidence type="ECO:0000313" key="10">
    <source>
        <dbReference type="Proteomes" id="UP001153954"/>
    </source>
</evidence>
<evidence type="ECO:0008006" key="11">
    <source>
        <dbReference type="Google" id="ProtNLM"/>
    </source>
</evidence>
<evidence type="ECO:0000259" key="6">
    <source>
        <dbReference type="PROSITE" id="PS50835"/>
    </source>
</evidence>
<dbReference type="Gene3D" id="3.30.40.10">
    <property type="entry name" value="Zinc/RING finger domain, C3HC4 (zinc finger)"/>
    <property type="match status" value="1"/>
</dbReference>
<dbReference type="Gene3D" id="1.10.10.60">
    <property type="entry name" value="Homeodomain-like"/>
    <property type="match status" value="1"/>
</dbReference>
<dbReference type="InterPro" id="IPR007110">
    <property type="entry name" value="Ig-like_dom"/>
</dbReference>
<evidence type="ECO:0000256" key="3">
    <source>
        <dbReference type="ARBA" id="ARBA00023242"/>
    </source>
</evidence>
<feature type="DNA-binding region" description="H-T-H motif" evidence="4">
    <location>
        <begin position="26"/>
        <end position="46"/>
    </location>
</feature>
<comment type="subcellular location">
    <subcellularLocation>
        <location evidence="1 4">Nucleus</location>
    </subcellularLocation>
</comment>
<dbReference type="InterPro" id="IPR007889">
    <property type="entry name" value="HTH_Psq"/>
</dbReference>
<reference evidence="9" key="1">
    <citation type="submission" date="2022-03" db="EMBL/GenBank/DDBJ databases">
        <authorList>
            <person name="Tunstrom K."/>
        </authorList>
    </citation>
    <scope>NUCLEOTIDE SEQUENCE</scope>
</reference>
<dbReference type="Proteomes" id="UP001153954">
    <property type="component" value="Unassembled WGS sequence"/>
</dbReference>
<feature type="region of interest" description="Disordered" evidence="5">
    <location>
        <begin position="312"/>
        <end position="363"/>
    </location>
</feature>
<evidence type="ECO:0000259" key="7">
    <source>
        <dbReference type="PROSITE" id="PS50960"/>
    </source>
</evidence>
<dbReference type="AlphaFoldDB" id="A0AAU9U320"/>
<dbReference type="Pfam" id="PF05225">
    <property type="entry name" value="HTH_psq"/>
    <property type="match status" value="1"/>
</dbReference>
<evidence type="ECO:0000256" key="5">
    <source>
        <dbReference type="SAM" id="MobiDB-lite"/>
    </source>
</evidence>
<dbReference type="InterPro" id="IPR011011">
    <property type="entry name" value="Znf_FYVE_PHD"/>
</dbReference>
<proteinExistence type="predicted"/>
<feature type="domain" description="HTH CENPB-type" evidence="8">
    <location>
        <begin position="57"/>
        <end position="134"/>
    </location>
</feature>
<dbReference type="Pfam" id="PF03184">
    <property type="entry name" value="DDE_1"/>
    <property type="match status" value="1"/>
</dbReference>
<dbReference type="EMBL" id="CAKOGL010000011">
    <property type="protein sequence ID" value="CAH2092167.1"/>
    <property type="molecule type" value="Genomic_DNA"/>
</dbReference>
<dbReference type="CDD" id="cd15517">
    <property type="entry name" value="PHD_TCF19_like"/>
    <property type="match status" value="1"/>
</dbReference>
<dbReference type="PANTHER" id="PTHR19303:SF74">
    <property type="entry name" value="POGO TRANSPOSABLE ELEMENT WITH KRAB DOMAIN"/>
    <property type="match status" value="1"/>
</dbReference>